<dbReference type="EMBL" id="JAFJYH010000369">
    <property type="protein sequence ID" value="KAG4412559.1"/>
    <property type="molecule type" value="Genomic_DNA"/>
</dbReference>
<proteinExistence type="predicted"/>
<evidence type="ECO:0000313" key="2">
    <source>
        <dbReference type="EMBL" id="KAG4412559.1"/>
    </source>
</evidence>
<gene>
    <name evidence="2" type="ORF">IFR04_014310</name>
</gene>
<organism evidence="2 3">
    <name type="scientific">Cadophora malorum</name>
    <dbReference type="NCBI Taxonomy" id="108018"/>
    <lineage>
        <taxon>Eukaryota</taxon>
        <taxon>Fungi</taxon>
        <taxon>Dikarya</taxon>
        <taxon>Ascomycota</taxon>
        <taxon>Pezizomycotina</taxon>
        <taxon>Leotiomycetes</taxon>
        <taxon>Helotiales</taxon>
        <taxon>Ploettnerulaceae</taxon>
        <taxon>Cadophora</taxon>
    </lineage>
</organism>
<comment type="caution">
    <text evidence="2">The sequence shown here is derived from an EMBL/GenBank/DDBJ whole genome shotgun (WGS) entry which is preliminary data.</text>
</comment>
<feature type="compositionally biased region" description="Basic and acidic residues" evidence="1">
    <location>
        <begin position="193"/>
        <end position="202"/>
    </location>
</feature>
<accession>A0A8H7W6E7</accession>
<evidence type="ECO:0000313" key="3">
    <source>
        <dbReference type="Proteomes" id="UP000664132"/>
    </source>
</evidence>
<feature type="region of interest" description="Disordered" evidence="1">
    <location>
        <begin position="174"/>
        <end position="202"/>
    </location>
</feature>
<evidence type="ECO:0000256" key="1">
    <source>
        <dbReference type="SAM" id="MobiDB-lite"/>
    </source>
</evidence>
<keyword evidence="3" id="KW-1185">Reference proteome</keyword>
<protein>
    <submittedName>
        <fullName evidence="2">Uncharacterized protein</fullName>
    </submittedName>
</protein>
<dbReference type="AlphaFoldDB" id="A0A8H7W6E7"/>
<dbReference type="Proteomes" id="UP000664132">
    <property type="component" value="Unassembled WGS sequence"/>
</dbReference>
<feature type="compositionally biased region" description="Polar residues" evidence="1">
    <location>
        <begin position="176"/>
        <end position="192"/>
    </location>
</feature>
<reference evidence="2" key="1">
    <citation type="submission" date="2021-02" db="EMBL/GenBank/DDBJ databases">
        <title>Genome sequence Cadophora malorum strain M34.</title>
        <authorList>
            <person name="Stefanovic E."/>
            <person name="Vu D."/>
            <person name="Scully C."/>
            <person name="Dijksterhuis J."/>
            <person name="Roader J."/>
            <person name="Houbraken J."/>
        </authorList>
    </citation>
    <scope>NUCLEOTIDE SEQUENCE</scope>
    <source>
        <strain evidence="2">M34</strain>
    </source>
</reference>
<name>A0A8H7W6E7_9HELO</name>
<sequence>MILDVTSHPGCSRSATLASILLSIAYRCRRRKVKGVSQPPPPPIVPLQDNYDPDFAFTTEHLSSTLAADAYATATALREKLKFSIEDQAKIQLLWDMLYLSEEDVKGRFALEAARCARDYLVPEIAPGQDCVGVKCMEEYNGTGFVIGREDERIRYSSLASNTFLSTELRQVEGTEATSGGSATVPSQSEIGNESRETRVTADMTEKENVEISKIQRCKKCSTCKHSTETKKREAEAAEVLERLPPPFLGLDSMSTYKLTREGDKVVTPATIEVQRKVPSSARTLASLEMIPKMVLSHFSVRIWRVAS</sequence>